<accession>A0A6G6WHQ1</accession>
<feature type="signal peptide" evidence="1">
    <location>
        <begin position="1"/>
        <end position="22"/>
    </location>
</feature>
<evidence type="ECO:0000256" key="1">
    <source>
        <dbReference type="SAM" id="SignalP"/>
    </source>
</evidence>
<dbReference type="AlphaFoldDB" id="A0A6G6WHQ1"/>
<reference evidence="2 3" key="1">
    <citation type="submission" date="2020-02" db="EMBL/GenBank/DDBJ databases">
        <title>Full genome sequence of Nocardioides sp. R-3366.</title>
        <authorList>
            <person name="Im W.-T."/>
        </authorList>
    </citation>
    <scope>NUCLEOTIDE SEQUENCE [LARGE SCALE GENOMIC DNA]</scope>
    <source>
        <strain evidence="2 3">R-3366</strain>
    </source>
</reference>
<dbReference type="KEGG" id="nano:G5V58_18985"/>
<proteinExistence type="predicted"/>
<gene>
    <name evidence="2" type="ORF">G5V58_18985</name>
</gene>
<sequence>MRLVPHLVAAALLLALPAPSHAARDHLVPSLGPVVRELPALQHGTREVSDFTTYTVPGPDCAAQTPVGSAVRGERANYIGKRRGGRSATAVAVIGVQKYAGRHAADQVVLAVRSYVRACRGPHVAGTVRNRVKPIGLPRRLPAGQRAVAYHVLSQSLAADGSVTDHLDQVWYVARSGKTLVVAVTGRRAGQPTLDQAVALARLGLHPR</sequence>
<dbReference type="Proteomes" id="UP000502996">
    <property type="component" value="Chromosome"/>
</dbReference>
<evidence type="ECO:0000313" key="2">
    <source>
        <dbReference type="EMBL" id="QIG44590.1"/>
    </source>
</evidence>
<name>A0A6G6WHQ1_9ACTN</name>
<keyword evidence="3" id="KW-1185">Reference proteome</keyword>
<dbReference type="RefSeq" id="WP_165236283.1">
    <property type="nucleotide sequence ID" value="NZ_CP049257.1"/>
</dbReference>
<evidence type="ECO:0008006" key="4">
    <source>
        <dbReference type="Google" id="ProtNLM"/>
    </source>
</evidence>
<organism evidence="2 3">
    <name type="scientific">Nocardioides anomalus</name>
    <dbReference type="NCBI Taxonomy" id="2712223"/>
    <lineage>
        <taxon>Bacteria</taxon>
        <taxon>Bacillati</taxon>
        <taxon>Actinomycetota</taxon>
        <taxon>Actinomycetes</taxon>
        <taxon>Propionibacteriales</taxon>
        <taxon>Nocardioidaceae</taxon>
        <taxon>Nocardioides</taxon>
    </lineage>
</organism>
<protein>
    <recommendedName>
        <fullName evidence="4">Sensor domain-containing protein</fullName>
    </recommendedName>
</protein>
<feature type="chain" id="PRO_5026170247" description="Sensor domain-containing protein" evidence="1">
    <location>
        <begin position="23"/>
        <end position="208"/>
    </location>
</feature>
<keyword evidence="1" id="KW-0732">Signal</keyword>
<dbReference type="EMBL" id="CP049257">
    <property type="protein sequence ID" value="QIG44590.1"/>
    <property type="molecule type" value="Genomic_DNA"/>
</dbReference>
<evidence type="ECO:0000313" key="3">
    <source>
        <dbReference type="Proteomes" id="UP000502996"/>
    </source>
</evidence>